<feature type="transmembrane region" description="Helical" evidence="8">
    <location>
        <begin position="466"/>
        <end position="487"/>
    </location>
</feature>
<evidence type="ECO:0000256" key="8">
    <source>
        <dbReference type="SAM" id="Phobius"/>
    </source>
</evidence>
<evidence type="ECO:0000256" key="3">
    <source>
        <dbReference type="ARBA" id="ARBA00022676"/>
    </source>
</evidence>
<keyword evidence="6 8" id="KW-1133">Transmembrane helix</keyword>
<evidence type="ECO:0000256" key="5">
    <source>
        <dbReference type="ARBA" id="ARBA00022692"/>
    </source>
</evidence>
<dbReference type="InterPro" id="IPR050297">
    <property type="entry name" value="LipidA_mod_glycosyltrf_83"/>
</dbReference>
<dbReference type="GO" id="GO:0006493">
    <property type="term" value="P:protein O-linked glycosylation"/>
    <property type="evidence" value="ECO:0007669"/>
    <property type="project" value="InterPro"/>
</dbReference>
<feature type="transmembrane region" description="Helical" evidence="8">
    <location>
        <begin position="323"/>
        <end position="342"/>
    </location>
</feature>
<keyword evidence="3" id="KW-0328">Glycosyltransferase</keyword>
<evidence type="ECO:0000313" key="11">
    <source>
        <dbReference type="Proteomes" id="UP001223520"/>
    </source>
</evidence>
<evidence type="ECO:0000313" key="10">
    <source>
        <dbReference type="EMBL" id="WGV23517.1"/>
    </source>
</evidence>
<keyword evidence="11" id="KW-1185">Reference proteome</keyword>
<dbReference type="KEGG" id="hbq:QI031_16985"/>
<evidence type="ECO:0000256" key="7">
    <source>
        <dbReference type="ARBA" id="ARBA00023136"/>
    </source>
</evidence>
<evidence type="ECO:0000256" key="2">
    <source>
        <dbReference type="ARBA" id="ARBA00022475"/>
    </source>
</evidence>
<name>A0AAJ6P7F0_9CYAN</name>
<gene>
    <name evidence="10" type="ORF">QI031_16985</name>
</gene>
<organism evidence="10 11">
    <name type="scientific">Halotia branconii CENA392</name>
    <dbReference type="NCBI Taxonomy" id="1539056"/>
    <lineage>
        <taxon>Bacteria</taxon>
        <taxon>Bacillati</taxon>
        <taxon>Cyanobacteriota</taxon>
        <taxon>Cyanophyceae</taxon>
        <taxon>Nostocales</taxon>
        <taxon>Nodulariaceae</taxon>
        <taxon>Halotia</taxon>
    </lineage>
</organism>
<keyword evidence="5 8" id="KW-0812">Transmembrane</keyword>
<feature type="transmembrane region" description="Helical" evidence="8">
    <location>
        <begin position="120"/>
        <end position="142"/>
    </location>
</feature>
<dbReference type="Pfam" id="PF02366">
    <property type="entry name" value="PMT"/>
    <property type="match status" value="1"/>
</dbReference>
<dbReference type="RefSeq" id="WP_281480843.1">
    <property type="nucleotide sequence ID" value="NZ_CP124543.1"/>
</dbReference>
<dbReference type="Proteomes" id="UP001223520">
    <property type="component" value="Chromosome"/>
</dbReference>
<keyword evidence="4" id="KW-0808">Transferase</keyword>
<feature type="transmembrane region" description="Helical" evidence="8">
    <location>
        <begin position="389"/>
        <end position="408"/>
    </location>
</feature>
<comment type="subcellular location">
    <subcellularLocation>
        <location evidence="1">Cell membrane</location>
        <topology evidence="1">Multi-pass membrane protein</topology>
    </subcellularLocation>
</comment>
<feature type="transmembrane region" description="Helical" evidence="8">
    <location>
        <begin position="284"/>
        <end position="303"/>
    </location>
</feature>
<protein>
    <submittedName>
        <fullName evidence="10">Phospholipid carrier-dependent glycosyltransferase</fullName>
    </submittedName>
</protein>
<dbReference type="InterPro" id="IPR003342">
    <property type="entry name" value="ArnT-like_N"/>
</dbReference>
<evidence type="ECO:0000259" key="9">
    <source>
        <dbReference type="Pfam" id="PF02366"/>
    </source>
</evidence>
<proteinExistence type="predicted"/>
<keyword evidence="7 8" id="KW-0472">Membrane</keyword>
<dbReference type="GO" id="GO:0000030">
    <property type="term" value="F:mannosyltransferase activity"/>
    <property type="evidence" value="ECO:0007669"/>
    <property type="project" value="InterPro"/>
</dbReference>
<evidence type="ECO:0000256" key="1">
    <source>
        <dbReference type="ARBA" id="ARBA00004651"/>
    </source>
</evidence>
<feature type="transmembrane region" description="Helical" evidence="8">
    <location>
        <begin position="221"/>
        <end position="239"/>
    </location>
</feature>
<feature type="transmembrane region" description="Helical" evidence="8">
    <location>
        <begin position="174"/>
        <end position="192"/>
    </location>
</feature>
<feature type="transmembrane region" description="Helical" evidence="8">
    <location>
        <begin position="149"/>
        <end position="168"/>
    </location>
</feature>
<feature type="transmembrane region" description="Helical" evidence="8">
    <location>
        <begin position="199"/>
        <end position="215"/>
    </location>
</feature>
<sequence>MHLYNRYFAIPHRWFHPLLCLILFLIGLCLRLANLTGKPPWTDEFSTLVFSLGNSFLPVPLDQAIAPDILLQPLQPQPGANISDVWTRLSSETNHPPLYFFLAHWWMQLFPPQNSLVSLWGARSLAAIFGAASVPAIYALGWLTFRSRLVGHLAAAIMAVSPYAIFLAQEARHYTLAILWVIASLACLVVVTRHIQNRSQLPIWIALAWVGINALGMATHYFFALTLCAEALVLIVLAWHQSQEEAGEQGSRGAGEHKKSFSPLLSYQKGRKFSPLFFLPWRRIYAVAAGTFVASAVWLPMFLHNSYGSKLTDWIQQPREGFAWLSPVFQALAAWITMLYLLPVEAPQLAIVIVSGLAMLVFLIWAAPILVRGFKTQLQQPENQLMTRVLSGVIVGAIALFFIFTYFLNIDLTRGARYNFVYFPAVIVLLGASLAVCWQSPQGFTLSAVEGSTEKVGRWGINGKKAVVLIWLMGFFSAVTVVSNLGYQKYYRPDLFLQLIQKTSQVPVLIATTQITHVQIGEMMGIARELKIQNNSSLSPLFLLAHQDQNPQTSTTVLENTLKTLPQPFDLWLVNFHAPIAEEVKKCVPETQSLPAVNGYEYKIYHCNQN</sequence>
<evidence type="ECO:0000256" key="6">
    <source>
        <dbReference type="ARBA" id="ARBA00022989"/>
    </source>
</evidence>
<dbReference type="PANTHER" id="PTHR33908">
    <property type="entry name" value="MANNOSYLTRANSFERASE YKCB-RELATED"/>
    <property type="match status" value="1"/>
</dbReference>
<dbReference type="AlphaFoldDB" id="A0AAJ6P7F0"/>
<dbReference type="EMBL" id="CP124543">
    <property type="protein sequence ID" value="WGV23517.1"/>
    <property type="molecule type" value="Genomic_DNA"/>
</dbReference>
<accession>A0AAJ6P7F0</accession>
<dbReference type="PANTHER" id="PTHR33908:SF11">
    <property type="entry name" value="MEMBRANE PROTEIN"/>
    <property type="match status" value="1"/>
</dbReference>
<evidence type="ECO:0000256" key="4">
    <source>
        <dbReference type="ARBA" id="ARBA00022679"/>
    </source>
</evidence>
<dbReference type="GO" id="GO:0005886">
    <property type="term" value="C:plasma membrane"/>
    <property type="evidence" value="ECO:0007669"/>
    <property type="project" value="UniProtKB-SubCell"/>
</dbReference>
<reference evidence="10 11" key="1">
    <citation type="journal article" date="2023" name="Limnol Oceanogr Lett">
        <title>Environmental adaptations by the intertidal Antarctic cyanobacterium Halotia branconii CENA392 as revealed using long-read genome sequencing.</title>
        <authorList>
            <person name="Dextro R.B."/>
            <person name="Delbaje E."/>
            <person name="Freitas P.N.N."/>
            <person name="Geraldes V."/>
            <person name="Pinto E."/>
            <person name="Long P.F."/>
            <person name="Fiore M.F."/>
        </authorList>
    </citation>
    <scope>NUCLEOTIDE SEQUENCE [LARGE SCALE GENOMIC DNA]</scope>
    <source>
        <strain evidence="10 11">CENA392</strain>
    </source>
</reference>
<dbReference type="GO" id="GO:0009103">
    <property type="term" value="P:lipopolysaccharide biosynthetic process"/>
    <property type="evidence" value="ECO:0007669"/>
    <property type="project" value="UniProtKB-ARBA"/>
</dbReference>
<feature type="transmembrane region" description="Helical" evidence="8">
    <location>
        <begin position="420"/>
        <end position="441"/>
    </location>
</feature>
<keyword evidence="2" id="KW-1003">Cell membrane</keyword>
<dbReference type="GO" id="GO:0016763">
    <property type="term" value="F:pentosyltransferase activity"/>
    <property type="evidence" value="ECO:0007669"/>
    <property type="project" value="TreeGrafter"/>
</dbReference>
<feature type="transmembrane region" description="Helical" evidence="8">
    <location>
        <begin position="349"/>
        <end position="369"/>
    </location>
</feature>
<feature type="domain" description="ArnT-like N-terminal" evidence="9">
    <location>
        <begin position="117"/>
        <end position="246"/>
    </location>
</feature>